<organism evidence="2 3">
    <name type="scientific">Epichloe bromicola</name>
    <dbReference type="NCBI Taxonomy" id="79588"/>
    <lineage>
        <taxon>Eukaryota</taxon>
        <taxon>Fungi</taxon>
        <taxon>Dikarya</taxon>
        <taxon>Ascomycota</taxon>
        <taxon>Pezizomycotina</taxon>
        <taxon>Sordariomycetes</taxon>
        <taxon>Hypocreomycetidae</taxon>
        <taxon>Hypocreales</taxon>
        <taxon>Clavicipitaceae</taxon>
        <taxon>Epichloe</taxon>
    </lineage>
</organism>
<accession>A0ABQ0D0F3</accession>
<evidence type="ECO:0000256" key="1">
    <source>
        <dbReference type="SAM" id="MobiDB-lite"/>
    </source>
</evidence>
<evidence type="ECO:0000313" key="3">
    <source>
        <dbReference type="Proteomes" id="UP001562357"/>
    </source>
</evidence>
<gene>
    <name evidence="2" type="primary">g7388</name>
    <name evidence="2" type="ORF">EsDP_00007388</name>
</gene>
<proteinExistence type="predicted"/>
<comment type="caution">
    <text evidence="2">The sequence shown here is derived from an EMBL/GenBank/DDBJ whole genome shotgun (WGS) entry which is preliminary data.</text>
</comment>
<protein>
    <submittedName>
        <fullName evidence="2">Uncharacterized protein</fullName>
    </submittedName>
</protein>
<feature type="region of interest" description="Disordered" evidence="1">
    <location>
        <begin position="46"/>
        <end position="69"/>
    </location>
</feature>
<feature type="compositionally biased region" description="Basic and acidic residues" evidence="1">
    <location>
        <begin position="60"/>
        <end position="69"/>
    </location>
</feature>
<feature type="region of interest" description="Disordered" evidence="1">
    <location>
        <begin position="1"/>
        <end position="26"/>
    </location>
</feature>
<dbReference type="EMBL" id="BAAFGZ010000706">
    <property type="protein sequence ID" value="GAB0139175.1"/>
    <property type="molecule type" value="Genomic_DNA"/>
</dbReference>
<reference evidence="3" key="1">
    <citation type="submission" date="2024-06" db="EMBL/GenBank/DDBJ databases">
        <title>Draft Genome Sequences of Epichloe bromicola Strains Isolated from Elymus ciliaris.</title>
        <authorList>
            <consortium name="Epichloe bromicola genome sequencing consortium"/>
            <person name="Miura A."/>
            <person name="Imano S."/>
            <person name="Ashida A."/>
            <person name="Sato I."/>
            <person name="Chiba S."/>
            <person name="Tanaka A."/>
            <person name="Camagna M."/>
            <person name="Takemoto D."/>
        </authorList>
    </citation>
    <scope>NUCLEOTIDE SEQUENCE [LARGE SCALE GENOMIC DNA]</scope>
    <source>
        <strain evidence="3">DP</strain>
    </source>
</reference>
<feature type="compositionally biased region" description="Polar residues" evidence="1">
    <location>
        <begin position="1"/>
        <end position="17"/>
    </location>
</feature>
<evidence type="ECO:0000313" key="2">
    <source>
        <dbReference type="EMBL" id="GAB0139175.1"/>
    </source>
</evidence>
<dbReference type="Proteomes" id="UP001562357">
    <property type="component" value="Unassembled WGS sequence"/>
</dbReference>
<name>A0ABQ0D0F3_9HYPO</name>
<keyword evidence="3" id="KW-1185">Reference proteome</keyword>
<sequence>MADSGDSSGNKSDPTSGTDGGKGQSGVTIGEAQYVVGGTVAELNQLHSSGSIARTRRAKNKEPKGETKK</sequence>